<evidence type="ECO:0000256" key="2">
    <source>
        <dbReference type="SAM" id="SignalP"/>
    </source>
</evidence>
<sequence length="161" mass="18765">MKTLMLLVLLCATVTLSGATRPFLFLYFPSAKSRLFKRSLLCPAAWLEREGRCFRYVPTRLTWAKGREVLSGHGCKPCVCAQRRRISRHPETHSKGHTREGIWLWSDGSPFNYRHCGRFDNRWWKQHCLQMNYGANKCWDDVQCYAKLPSVCAKKPRTRLG</sequence>
<feature type="signal peptide" evidence="2">
    <location>
        <begin position="1"/>
        <end position="19"/>
    </location>
</feature>
<accession>A0AA88NQX1</accession>
<dbReference type="PROSITE" id="PS50041">
    <property type="entry name" value="C_TYPE_LECTIN_2"/>
    <property type="match status" value="1"/>
</dbReference>
<evidence type="ECO:0000259" key="3">
    <source>
        <dbReference type="PROSITE" id="PS50041"/>
    </source>
</evidence>
<organism evidence="4 5">
    <name type="scientific">Channa striata</name>
    <name type="common">Snakehead murrel</name>
    <name type="synonym">Ophicephalus striatus</name>
    <dbReference type="NCBI Taxonomy" id="64152"/>
    <lineage>
        <taxon>Eukaryota</taxon>
        <taxon>Metazoa</taxon>
        <taxon>Chordata</taxon>
        <taxon>Craniata</taxon>
        <taxon>Vertebrata</taxon>
        <taxon>Euteleostomi</taxon>
        <taxon>Actinopterygii</taxon>
        <taxon>Neopterygii</taxon>
        <taxon>Teleostei</taxon>
        <taxon>Neoteleostei</taxon>
        <taxon>Acanthomorphata</taxon>
        <taxon>Anabantaria</taxon>
        <taxon>Anabantiformes</taxon>
        <taxon>Channoidei</taxon>
        <taxon>Channidae</taxon>
        <taxon>Channa</taxon>
    </lineage>
</organism>
<feature type="chain" id="PRO_5041715338" description="C-type lectin domain-containing protein" evidence="2">
    <location>
        <begin position="20"/>
        <end position="161"/>
    </location>
</feature>
<feature type="domain" description="C-type lectin" evidence="3">
    <location>
        <begin position="100"/>
        <end position="153"/>
    </location>
</feature>
<dbReference type="PROSITE" id="PS00615">
    <property type="entry name" value="C_TYPE_LECTIN_1"/>
    <property type="match status" value="1"/>
</dbReference>
<keyword evidence="5" id="KW-1185">Reference proteome</keyword>
<proteinExistence type="predicted"/>
<dbReference type="Gene3D" id="3.10.100.10">
    <property type="entry name" value="Mannose-Binding Protein A, subunit A"/>
    <property type="match status" value="1"/>
</dbReference>
<dbReference type="AlphaFoldDB" id="A0AA88NQX1"/>
<reference evidence="4" key="1">
    <citation type="submission" date="2023-07" db="EMBL/GenBank/DDBJ databases">
        <title>Chromosome-level Genome Assembly of Striped Snakehead (Channa striata).</title>
        <authorList>
            <person name="Liu H."/>
        </authorList>
    </citation>
    <scope>NUCLEOTIDE SEQUENCE</scope>
    <source>
        <strain evidence="4">Gz</strain>
        <tissue evidence="4">Muscle</tissue>
    </source>
</reference>
<dbReference type="EMBL" id="JAUPFM010000001">
    <property type="protein sequence ID" value="KAK2862830.1"/>
    <property type="molecule type" value="Genomic_DNA"/>
</dbReference>
<dbReference type="Proteomes" id="UP001187415">
    <property type="component" value="Unassembled WGS sequence"/>
</dbReference>
<evidence type="ECO:0000313" key="4">
    <source>
        <dbReference type="EMBL" id="KAK2862830.1"/>
    </source>
</evidence>
<keyword evidence="1" id="KW-1015">Disulfide bond</keyword>
<dbReference type="InterPro" id="IPR001304">
    <property type="entry name" value="C-type_lectin-like"/>
</dbReference>
<keyword evidence="2" id="KW-0732">Signal</keyword>
<protein>
    <recommendedName>
        <fullName evidence="3">C-type lectin domain-containing protein</fullName>
    </recommendedName>
</protein>
<name>A0AA88NQX1_CHASR</name>
<gene>
    <name evidence="4" type="ORF">Q5P01_002363</name>
</gene>
<dbReference type="InterPro" id="IPR016186">
    <property type="entry name" value="C-type_lectin-like/link_sf"/>
</dbReference>
<evidence type="ECO:0000313" key="5">
    <source>
        <dbReference type="Proteomes" id="UP001187415"/>
    </source>
</evidence>
<evidence type="ECO:0000256" key="1">
    <source>
        <dbReference type="ARBA" id="ARBA00023157"/>
    </source>
</evidence>
<comment type="caution">
    <text evidence="4">The sequence shown here is derived from an EMBL/GenBank/DDBJ whole genome shotgun (WGS) entry which is preliminary data.</text>
</comment>
<dbReference type="InterPro" id="IPR018378">
    <property type="entry name" value="C-type_lectin_CS"/>
</dbReference>
<dbReference type="InterPro" id="IPR016187">
    <property type="entry name" value="CTDL_fold"/>
</dbReference>
<dbReference type="SUPFAM" id="SSF56436">
    <property type="entry name" value="C-type lectin-like"/>
    <property type="match status" value="1"/>
</dbReference>